<dbReference type="Proteomes" id="UP000008917">
    <property type="component" value="Chromosome"/>
</dbReference>
<dbReference type="STRING" id="595537.Varpa_0655"/>
<protein>
    <submittedName>
        <fullName evidence="1">Uncharacterized protein</fullName>
    </submittedName>
</protein>
<dbReference type="AlphaFoldDB" id="E6V6L2"/>
<gene>
    <name evidence="1" type="ordered locus">Varpa_0655</name>
</gene>
<evidence type="ECO:0000313" key="1">
    <source>
        <dbReference type="EMBL" id="ADU34875.1"/>
    </source>
</evidence>
<reference evidence="1 2" key="2">
    <citation type="journal article" date="2013" name="Genome Announc.">
        <title>Genome of the Root-Associated Plant Growth-Promoting Bacterium Variovorax paradoxus Strain EPS.</title>
        <authorList>
            <person name="Han J.I."/>
            <person name="Spain J.C."/>
            <person name="Leadbetter J.R."/>
            <person name="Ovchinnikova G."/>
            <person name="Goodwin L.A."/>
            <person name="Han C.S."/>
            <person name="Woyke T."/>
            <person name="Davenport K.W."/>
            <person name="Orwin P.M."/>
        </authorList>
    </citation>
    <scope>NUCLEOTIDE SEQUENCE [LARGE SCALE GENOMIC DNA]</scope>
    <source>
        <strain evidence="1 2">EPS</strain>
    </source>
</reference>
<name>E6V6L2_VARPE</name>
<sequence length="452" mass="51206">MFQLERSKALVLEADGSSPFDGVDTHYLALSALDHMMEATTISMGSMSSEVLQHVADTAARMRPSLTLTQAQRVATAVLDALDNKANKHREFEAEYFDAPSGSVRMFRFRLVQFQPDPQDVYRYTPTAEGYLVYLGMLDLSPEDSQELMEKMLDLLVRRGRFEAALDIARRARKLSIEFRQLISDKLHQAYRAPSSVNWSKEMQGRLAEARKHVSDRQAEDFRMEQAVGDALHEATELHTRENLVLLRETLRGAGDIRMKLVRDISASNELFIAAQKAAFRARRPMGLPDLESVIFPNVMQLHSPVLLAEADNFLCALYPPQPLKMFDLNTAFTILRETRTNDTPSAENEGELEQFNPVPDPFPKALVDEARNWLAAKFETDATWQADFLLELAREDGLSAASQRCLVFILYQSFAQSESTFEGMASRKSGEEFILDFVRGDNLEFFKKDGQ</sequence>
<evidence type="ECO:0000313" key="2">
    <source>
        <dbReference type="Proteomes" id="UP000008917"/>
    </source>
</evidence>
<dbReference type="HOGENOM" id="CLU_605400_0_0_4"/>
<dbReference type="eggNOG" id="ENOG502Z883">
    <property type="taxonomic scope" value="Bacteria"/>
</dbReference>
<dbReference type="RefSeq" id="WP_013539120.1">
    <property type="nucleotide sequence ID" value="NC_014931.1"/>
</dbReference>
<accession>E6V6L2</accession>
<proteinExistence type="predicted"/>
<organism evidence="1 2">
    <name type="scientific">Variovorax paradoxus (strain EPS)</name>
    <dbReference type="NCBI Taxonomy" id="595537"/>
    <lineage>
        <taxon>Bacteria</taxon>
        <taxon>Pseudomonadati</taxon>
        <taxon>Pseudomonadota</taxon>
        <taxon>Betaproteobacteria</taxon>
        <taxon>Burkholderiales</taxon>
        <taxon>Comamonadaceae</taxon>
        <taxon>Variovorax</taxon>
    </lineage>
</organism>
<dbReference type="KEGG" id="vpe:Varpa_0655"/>
<dbReference type="EMBL" id="CP002417">
    <property type="protein sequence ID" value="ADU34875.1"/>
    <property type="molecule type" value="Genomic_DNA"/>
</dbReference>
<reference evidence="2" key="1">
    <citation type="submission" date="2010-12" db="EMBL/GenBank/DDBJ databases">
        <title>Complete sequence of Variovorax paradoxus EPS.</title>
        <authorList>
            <consortium name="US DOE Joint Genome Institute"/>
            <person name="Lucas S."/>
            <person name="Copeland A."/>
            <person name="Lapidus A."/>
            <person name="Cheng J.-F."/>
            <person name="Goodwin L."/>
            <person name="Pitluck S."/>
            <person name="Teshima H."/>
            <person name="Detter J.C."/>
            <person name="Han C."/>
            <person name="Tapia R."/>
            <person name="Land M."/>
            <person name="Hauser L."/>
            <person name="Kyrpides N."/>
            <person name="Ivanova N."/>
            <person name="Ovchinnikova G."/>
            <person name="Orwin P."/>
            <person name="Han J.-I.G."/>
            <person name="Woyke T."/>
        </authorList>
    </citation>
    <scope>NUCLEOTIDE SEQUENCE [LARGE SCALE GENOMIC DNA]</scope>
    <source>
        <strain evidence="2">EPS</strain>
    </source>
</reference>